<dbReference type="InterPro" id="IPR000719">
    <property type="entry name" value="Prot_kinase_dom"/>
</dbReference>
<dbReference type="PROSITE" id="PS51285">
    <property type="entry name" value="AGC_KINASE_CTER"/>
    <property type="match status" value="1"/>
</dbReference>
<keyword evidence="7" id="KW-0472">Membrane</keyword>
<sequence>MAATKGKAGLNNESSSGRDSGRTDAGSPTLSAGAASLTTNRTYTLDDLDTIATVGKLALLHQIKTRFSQQMFPKTFSYSPKCVHPCLSHQVAFLYMMTEFSFSVQNHTCVFFIYVIYVYIIYVHHLKTFHLFPVINQILGISGLRIWDPVGIFLSFCPSLFYSLFLFRTWTLCGTPEYLAPEVIQSKGHGRAVDWWALGVLIFEMLAGYPPFFDDNPFGIYQKILSGKLEFPRHLDFYVKDLIKKFLVIDRARRLGNMKNGADDVKKHRWFKSVDWDSVPCKKLKPPIVPKVSHEGDTSNFDTYPEDEWKKDTPVPAKDLEIFKNF</sequence>
<reference evidence="10" key="2">
    <citation type="submission" date="2025-09" db="UniProtKB">
        <authorList>
            <consortium name="Ensembl"/>
        </authorList>
    </citation>
    <scope>IDENTIFICATION</scope>
</reference>
<dbReference type="PANTHER" id="PTHR24353:SF37">
    <property type="entry name" value="CAMP-DEPENDENT PROTEIN KINASE CATALYTIC SUBUNIT PRKX"/>
    <property type="match status" value="1"/>
</dbReference>
<name>A0A672MJY8_SINGR</name>
<dbReference type="AlphaFoldDB" id="A0A672MJY8"/>
<dbReference type="Pfam" id="PF00069">
    <property type="entry name" value="Pkinase"/>
    <property type="match status" value="1"/>
</dbReference>
<keyword evidence="5" id="KW-0067">ATP-binding</keyword>
<evidence type="ECO:0000313" key="11">
    <source>
        <dbReference type="Proteomes" id="UP000472262"/>
    </source>
</evidence>
<feature type="transmembrane region" description="Helical" evidence="7">
    <location>
        <begin position="106"/>
        <end position="126"/>
    </location>
</feature>
<keyword evidence="4" id="KW-0418">Kinase</keyword>
<evidence type="ECO:0000256" key="2">
    <source>
        <dbReference type="ARBA" id="ARBA00022679"/>
    </source>
</evidence>
<dbReference type="Gene3D" id="3.30.200.20">
    <property type="entry name" value="Phosphorylase Kinase, domain 1"/>
    <property type="match status" value="1"/>
</dbReference>
<dbReference type="InterPro" id="IPR011009">
    <property type="entry name" value="Kinase-like_dom_sf"/>
</dbReference>
<keyword evidence="2" id="KW-0808">Transferase</keyword>
<dbReference type="Proteomes" id="UP000472262">
    <property type="component" value="Unassembled WGS sequence"/>
</dbReference>
<feature type="domain" description="AGC-kinase C-terminal" evidence="9">
    <location>
        <begin position="272"/>
        <end position="326"/>
    </location>
</feature>
<evidence type="ECO:0000256" key="1">
    <source>
        <dbReference type="ARBA" id="ARBA00022527"/>
    </source>
</evidence>
<dbReference type="Ensembl" id="ENSSGRT00000039924.1">
    <property type="protein sequence ID" value="ENSSGRP00000037222.1"/>
    <property type="gene ID" value="ENSSGRG00000020512.1"/>
</dbReference>
<dbReference type="PANTHER" id="PTHR24353">
    <property type="entry name" value="CYCLIC NUCLEOTIDE-DEPENDENT PROTEIN KINASE"/>
    <property type="match status" value="1"/>
</dbReference>
<keyword evidence="7" id="KW-1133">Transmembrane helix</keyword>
<keyword evidence="1" id="KW-0723">Serine/threonine-protein kinase</keyword>
<evidence type="ECO:0000256" key="6">
    <source>
        <dbReference type="SAM" id="MobiDB-lite"/>
    </source>
</evidence>
<keyword evidence="7" id="KW-0812">Transmembrane</keyword>
<feature type="region of interest" description="Disordered" evidence="6">
    <location>
        <begin position="1"/>
        <end position="33"/>
    </location>
</feature>
<dbReference type="SMART" id="SM00220">
    <property type="entry name" value="S_TKc"/>
    <property type="match status" value="1"/>
</dbReference>
<evidence type="ECO:0000256" key="4">
    <source>
        <dbReference type="ARBA" id="ARBA00022777"/>
    </source>
</evidence>
<dbReference type="SUPFAM" id="SSF56112">
    <property type="entry name" value="Protein kinase-like (PK-like)"/>
    <property type="match status" value="1"/>
</dbReference>
<reference evidence="10" key="1">
    <citation type="submission" date="2025-08" db="UniProtKB">
        <authorList>
            <consortium name="Ensembl"/>
        </authorList>
    </citation>
    <scope>IDENTIFICATION</scope>
</reference>
<accession>A0A672MJY8</accession>
<dbReference type="GO" id="GO:0005524">
    <property type="term" value="F:ATP binding"/>
    <property type="evidence" value="ECO:0007669"/>
    <property type="project" value="UniProtKB-KW"/>
</dbReference>
<dbReference type="GO" id="GO:0005952">
    <property type="term" value="C:cAMP-dependent protein kinase complex"/>
    <property type="evidence" value="ECO:0007669"/>
    <property type="project" value="TreeGrafter"/>
</dbReference>
<proteinExistence type="predicted"/>
<dbReference type="GO" id="GO:0004691">
    <property type="term" value="F:cAMP-dependent protein kinase activity"/>
    <property type="evidence" value="ECO:0007669"/>
    <property type="project" value="TreeGrafter"/>
</dbReference>
<dbReference type="GO" id="GO:0005829">
    <property type="term" value="C:cytosol"/>
    <property type="evidence" value="ECO:0007669"/>
    <property type="project" value="TreeGrafter"/>
</dbReference>
<dbReference type="SMART" id="SM00133">
    <property type="entry name" value="S_TK_X"/>
    <property type="match status" value="1"/>
</dbReference>
<organism evidence="10 11">
    <name type="scientific">Sinocyclocheilus grahami</name>
    <name type="common">Dianchi golden-line fish</name>
    <name type="synonym">Barbus grahami</name>
    <dbReference type="NCBI Taxonomy" id="75366"/>
    <lineage>
        <taxon>Eukaryota</taxon>
        <taxon>Metazoa</taxon>
        <taxon>Chordata</taxon>
        <taxon>Craniata</taxon>
        <taxon>Vertebrata</taxon>
        <taxon>Euteleostomi</taxon>
        <taxon>Actinopterygii</taxon>
        <taxon>Neopterygii</taxon>
        <taxon>Teleostei</taxon>
        <taxon>Ostariophysi</taxon>
        <taxon>Cypriniformes</taxon>
        <taxon>Cyprinidae</taxon>
        <taxon>Cyprininae</taxon>
        <taxon>Sinocyclocheilus</taxon>
    </lineage>
</organism>
<evidence type="ECO:0000256" key="7">
    <source>
        <dbReference type="SAM" id="Phobius"/>
    </source>
</evidence>
<evidence type="ECO:0000259" key="9">
    <source>
        <dbReference type="PROSITE" id="PS51285"/>
    </source>
</evidence>
<dbReference type="Gene3D" id="1.10.510.10">
    <property type="entry name" value="Transferase(Phosphotransferase) domain 1"/>
    <property type="match status" value="1"/>
</dbReference>
<evidence type="ECO:0000259" key="8">
    <source>
        <dbReference type="PROSITE" id="PS50011"/>
    </source>
</evidence>
<keyword evidence="11" id="KW-1185">Reference proteome</keyword>
<keyword evidence="3" id="KW-0547">Nucleotide-binding</keyword>
<evidence type="ECO:0000313" key="10">
    <source>
        <dbReference type="Ensembl" id="ENSSGRP00000037222.1"/>
    </source>
</evidence>
<protein>
    <recommendedName>
        <fullName evidence="12">Protein kinase X-linked</fullName>
    </recommendedName>
</protein>
<evidence type="ECO:0000256" key="5">
    <source>
        <dbReference type="ARBA" id="ARBA00022840"/>
    </source>
</evidence>
<dbReference type="InterPro" id="IPR000961">
    <property type="entry name" value="AGC-kinase_C"/>
</dbReference>
<dbReference type="PROSITE" id="PS50011">
    <property type="entry name" value="PROTEIN_KINASE_DOM"/>
    <property type="match status" value="1"/>
</dbReference>
<evidence type="ECO:0000256" key="3">
    <source>
        <dbReference type="ARBA" id="ARBA00022741"/>
    </source>
</evidence>
<dbReference type="InParanoid" id="A0A672MJY8"/>
<feature type="transmembrane region" description="Helical" evidence="7">
    <location>
        <begin position="146"/>
        <end position="167"/>
    </location>
</feature>
<evidence type="ECO:0008006" key="12">
    <source>
        <dbReference type="Google" id="ProtNLM"/>
    </source>
</evidence>
<feature type="domain" description="Protein kinase" evidence="8">
    <location>
        <begin position="1"/>
        <end position="271"/>
    </location>
</feature>